<dbReference type="NCBIfam" id="NF003964">
    <property type="entry name" value="PRK05456.1"/>
    <property type="match status" value="1"/>
</dbReference>
<dbReference type="PANTHER" id="PTHR32194">
    <property type="entry name" value="METALLOPROTEASE TLDD"/>
    <property type="match status" value="1"/>
</dbReference>
<dbReference type="HAMAP" id="MF_00248">
    <property type="entry name" value="HslV"/>
    <property type="match status" value="1"/>
</dbReference>
<sequence length="186" mass="20208">MEQQQFHATTIFAVLHKGKAAMSGDGQVTLGNAVVMKHKARKVRKLFNGKVLAGFAGSVADAFTLFEKFEAYLEKYSGNLSRAAVELAKEWRSDKVLRKLEAMLIVMNHDTMLLVSGTGEVIEPDDEVLAIGSGGNYALSAGRALKRFGENQSAEEIAKAALQIASEICVFTNDQIVLETLDDKGE</sequence>
<evidence type="ECO:0000313" key="9">
    <source>
        <dbReference type="EMBL" id="TFB23220.1"/>
    </source>
</evidence>
<dbReference type="InterPro" id="IPR022281">
    <property type="entry name" value="ATP-dep_Prtase_HsIV_su"/>
</dbReference>
<keyword evidence="8" id="KW-0021">Allosteric enzyme</keyword>
<feature type="binding site" evidence="8">
    <location>
        <position position="169"/>
    </location>
    <ligand>
        <name>Na(+)</name>
        <dbReference type="ChEBI" id="CHEBI:29101"/>
    </ligand>
</feature>
<keyword evidence="7 8" id="KW-0915">Sodium</keyword>
<dbReference type="PIRSF" id="PIRSF039093">
    <property type="entry name" value="HslV"/>
    <property type="match status" value="1"/>
</dbReference>
<proteinExistence type="inferred from homology"/>
<dbReference type="SUPFAM" id="SSF56235">
    <property type="entry name" value="N-terminal nucleophile aminohydrolases (Ntn hydrolases)"/>
    <property type="match status" value="1"/>
</dbReference>
<dbReference type="AlphaFoldDB" id="A0A4Y8ISW1"/>
<evidence type="ECO:0000256" key="6">
    <source>
        <dbReference type="ARBA" id="ARBA00022801"/>
    </source>
</evidence>
<accession>A0A4Y8ISW1</accession>
<comment type="subunit">
    <text evidence="8">A double ring-shaped homohexamer of HslV is capped on each side by a ring-shaped HslU homohexamer. The assembly of the HslU/HslV complex is dependent on binding of ATP.</text>
</comment>
<evidence type="ECO:0000256" key="7">
    <source>
        <dbReference type="ARBA" id="ARBA00023053"/>
    </source>
</evidence>
<comment type="catalytic activity">
    <reaction evidence="8">
        <text>ATP-dependent cleavage of peptide bonds with broad specificity.</text>
        <dbReference type="EC" id="3.4.25.2"/>
    </reaction>
</comment>
<dbReference type="InterPro" id="IPR029055">
    <property type="entry name" value="Ntn_hydrolases_N"/>
</dbReference>
<dbReference type="GO" id="GO:0009376">
    <property type="term" value="C:HslUV protease complex"/>
    <property type="evidence" value="ECO:0007669"/>
    <property type="project" value="UniProtKB-UniRule"/>
</dbReference>
<gene>
    <name evidence="8 9" type="primary">hslV</name>
    <name evidence="9" type="ORF">E3U55_05225</name>
</gene>
<evidence type="ECO:0000256" key="1">
    <source>
        <dbReference type="ARBA" id="ARBA00004496"/>
    </source>
</evidence>
<dbReference type="RefSeq" id="WP_134339293.1">
    <property type="nucleotide sequence ID" value="NZ_SOPW01000004.1"/>
</dbReference>
<comment type="activity regulation">
    <text evidence="8">Allosterically activated by HslU binding.</text>
</comment>
<evidence type="ECO:0000256" key="3">
    <source>
        <dbReference type="ARBA" id="ARBA00022490"/>
    </source>
</evidence>
<comment type="function">
    <text evidence="8">Protease subunit of a proteasome-like degradation complex believed to be a general protein degrading machinery.</text>
</comment>
<keyword evidence="6 8" id="KW-0378">Hydrolase</keyword>
<protein>
    <recommendedName>
        <fullName evidence="8">ATP-dependent protease subunit HslV</fullName>
        <ecNumber evidence="8">3.4.25.2</ecNumber>
    </recommendedName>
</protein>
<keyword evidence="5 8" id="KW-0479">Metal-binding</keyword>
<comment type="caution">
    <text evidence="9">The sequence shown here is derived from an EMBL/GenBank/DDBJ whole genome shotgun (WGS) entry which is preliminary data.</text>
</comment>
<name>A0A4Y8ISW1_9BACI</name>
<dbReference type="Proteomes" id="UP000297975">
    <property type="component" value="Unassembled WGS sequence"/>
</dbReference>
<dbReference type="GO" id="GO:0051603">
    <property type="term" value="P:proteolysis involved in protein catabolic process"/>
    <property type="evidence" value="ECO:0007669"/>
    <property type="project" value="InterPro"/>
</dbReference>
<reference evidence="9 10" key="1">
    <citation type="submission" date="2019-03" db="EMBL/GenBank/DDBJ databases">
        <authorList>
            <person name="He R.-H."/>
        </authorList>
    </citation>
    <scope>NUCLEOTIDE SEQUENCE [LARGE SCALE GENOMIC DNA]</scope>
    <source>
        <strain evidence="10">SH 714</strain>
    </source>
</reference>
<feature type="binding site" evidence="8">
    <location>
        <position position="166"/>
    </location>
    <ligand>
        <name>Na(+)</name>
        <dbReference type="ChEBI" id="CHEBI:29101"/>
    </ligand>
</feature>
<dbReference type="GO" id="GO:0005839">
    <property type="term" value="C:proteasome core complex"/>
    <property type="evidence" value="ECO:0007669"/>
    <property type="project" value="InterPro"/>
</dbReference>
<dbReference type="EC" id="3.4.25.2" evidence="8"/>
<dbReference type="PANTHER" id="PTHR32194:SF0">
    <property type="entry name" value="ATP-DEPENDENT PROTEASE SUBUNIT HSLV"/>
    <property type="match status" value="1"/>
</dbReference>
<comment type="subcellular location">
    <subcellularLocation>
        <location evidence="1 8">Cytoplasm</location>
    </subcellularLocation>
</comment>
<dbReference type="CDD" id="cd01913">
    <property type="entry name" value="protease_HslV"/>
    <property type="match status" value="1"/>
</dbReference>
<keyword evidence="8" id="KW-0888">Threonine protease</keyword>
<organism evidence="9 10">
    <name type="scientific">Filobacillus milosensis</name>
    <dbReference type="NCBI Taxonomy" id="94137"/>
    <lineage>
        <taxon>Bacteria</taxon>
        <taxon>Bacillati</taxon>
        <taxon>Bacillota</taxon>
        <taxon>Bacilli</taxon>
        <taxon>Bacillales</taxon>
        <taxon>Bacillaceae</taxon>
        <taxon>Filobacillus</taxon>
    </lineage>
</organism>
<feature type="binding site" evidence="8">
    <location>
        <position position="172"/>
    </location>
    <ligand>
        <name>Na(+)</name>
        <dbReference type="ChEBI" id="CHEBI:29101"/>
    </ligand>
</feature>
<keyword evidence="10" id="KW-1185">Reference proteome</keyword>
<comment type="similarity">
    <text evidence="2 8">Belongs to the peptidase T1B family. HslV subfamily.</text>
</comment>
<dbReference type="NCBIfam" id="TIGR03692">
    <property type="entry name" value="ATP_dep_HslV"/>
    <property type="match status" value="1"/>
</dbReference>
<evidence type="ECO:0000256" key="4">
    <source>
        <dbReference type="ARBA" id="ARBA00022670"/>
    </source>
</evidence>
<dbReference type="GO" id="GO:0004298">
    <property type="term" value="F:threonine-type endopeptidase activity"/>
    <property type="evidence" value="ECO:0007669"/>
    <property type="project" value="UniProtKB-KW"/>
</dbReference>
<evidence type="ECO:0000256" key="2">
    <source>
        <dbReference type="ARBA" id="ARBA00006053"/>
    </source>
</evidence>
<dbReference type="EMBL" id="SOPW01000004">
    <property type="protein sequence ID" value="TFB23220.1"/>
    <property type="molecule type" value="Genomic_DNA"/>
</dbReference>
<dbReference type="InterPro" id="IPR001353">
    <property type="entry name" value="Proteasome_sua/b"/>
</dbReference>
<dbReference type="GO" id="GO:0046872">
    <property type="term" value="F:metal ion binding"/>
    <property type="evidence" value="ECO:0007669"/>
    <property type="project" value="UniProtKB-KW"/>
</dbReference>
<dbReference type="Pfam" id="PF00227">
    <property type="entry name" value="Proteasome"/>
    <property type="match status" value="1"/>
</dbReference>
<keyword evidence="4 8" id="KW-0645">Protease</keyword>
<keyword evidence="3 8" id="KW-0963">Cytoplasm</keyword>
<feature type="active site" evidence="8">
    <location>
        <position position="9"/>
    </location>
</feature>
<dbReference type="OrthoDB" id="9804884at2"/>
<evidence type="ECO:0000256" key="8">
    <source>
        <dbReference type="HAMAP-Rule" id="MF_00248"/>
    </source>
</evidence>
<dbReference type="InterPro" id="IPR023333">
    <property type="entry name" value="Proteasome_suB-type"/>
</dbReference>
<evidence type="ECO:0000256" key="5">
    <source>
        <dbReference type="ARBA" id="ARBA00022723"/>
    </source>
</evidence>
<dbReference type="PROSITE" id="PS51476">
    <property type="entry name" value="PROTEASOME_BETA_2"/>
    <property type="match status" value="1"/>
</dbReference>
<evidence type="ECO:0000313" key="10">
    <source>
        <dbReference type="Proteomes" id="UP000297975"/>
    </source>
</evidence>
<dbReference type="Gene3D" id="3.60.20.10">
    <property type="entry name" value="Glutamine Phosphoribosylpyrophosphate, subunit 1, domain 1"/>
    <property type="match status" value="1"/>
</dbReference>